<feature type="region of interest" description="Disordered" evidence="1">
    <location>
        <begin position="748"/>
        <end position="802"/>
    </location>
</feature>
<gene>
    <name evidence="3" type="ORF">HYH02_013766</name>
</gene>
<feature type="transmembrane region" description="Helical" evidence="2">
    <location>
        <begin position="1869"/>
        <end position="1890"/>
    </location>
</feature>
<feature type="compositionally biased region" description="Polar residues" evidence="1">
    <location>
        <begin position="22"/>
        <end position="31"/>
    </location>
</feature>
<feature type="region of interest" description="Disordered" evidence="1">
    <location>
        <begin position="676"/>
        <end position="727"/>
    </location>
</feature>
<evidence type="ECO:0000256" key="1">
    <source>
        <dbReference type="SAM" id="MobiDB-lite"/>
    </source>
</evidence>
<name>A0A835VY88_9CHLO</name>
<keyword evidence="2" id="KW-1133">Transmembrane helix</keyword>
<comment type="caution">
    <text evidence="3">The sequence shown here is derived from an EMBL/GenBank/DDBJ whole genome shotgun (WGS) entry which is preliminary data.</text>
</comment>
<feature type="compositionally biased region" description="Low complexity" evidence="1">
    <location>
        <begin position="1130"/>
        <end position="1148"/>
    </location>
</feature>
<feature type="region of interest" description="Disordered" evidence="1">
    <location>
        <begin position="1"/>
        <end position="69"/>
    </location>
</feature>
<feature type="compositionally biased region" description="Polar residues" evidence="1">
    <location>
        <begin position="486"/>
        <end position="499"/>
    </location>
</feature>
<feature type="compositionally biased region" description="Gly residues" evidence="1">
    <location>
        <begin position="440"/>
        <end position="449"/>
    </location>
</feature>
<keyword evidence="2" id="KW-0472">Membrane</keyword>
<feature type="compositionally biased region" description="Low complexity" evidence="1">
    <location>
        <begin position="500"/>
        <end position="521"/>
    </location>
</feature>
<feature type="compositionally biased region" description="Gly residues" evidence="1">
    <location>
        <begin position="49"/>
        <end position="69"/>
    </location>
</feature>
<dbReference type="OrthoDB" id="514967at2759"/>
<keyword evidence="2" id="KW-0812">Transmembrane</keyword>
<feature type="region of interest" description="Disordered" evidence="1">
    <location>
        <begin position="1053"/>
        <end position="1161"/>
    </location>
</feature>
<feature type="compositionally biased region" description="Polar residues" evidence="1">
    <location>
        <begin position="1"/>
        <end position="10"/>
    </location>
</feature>
<dbReference type="Proteomes" id="UP000613740">
    <property type="component" value="Unassembled WGS sequence"/>
</dbReference>
<feature type="region of interest" description="Disordered" evidence="1">
    <location>
        <begin position="465"/>
        <end position="550"/>
    </location>
</feature>
<feature type="compositionally biased region" description="Acidic residues" evidence="1">
    <location>
        <begin position="1797"/>
        <end position="1808"/>
    </location>
</feature>
<feature type="compositionally biased region" description="Polar residues" evidence="1">
    <location>
        <begin position="1448"/>
        <end position="1458"/>
    </location>
</feature>
<feature type="compositionally biased region" description="Low complexity" evidence="1">
    <location>
        <begin position="1085"/>
        <end position="1113"/>
    </location>
</feature>
<feature type="compositionally biased region" description="Gly residues" evidence="1">
    <location>
        <begin position="788"/>
        <end position="798"/>
    </location>
</feature>
<proteinExistence type="predicted"/>
<reference evidence="3" key="1">
    <citation type="journal article" date="2020" name="bioRxiv">
        <title>Comparative genomics of Chlamydomonas.</title>
        <authorList>
            <person name="Craig R.J."/>
            <person name="Hasan A.R."/>
            <person name="Ness R.W."/>
            <person name="Keightley P.D."/>
        </authorList>
    </citation>
    <scope>NUCLEOTIDE SEQUENCE</scope>
    <source>
        <strain evidence="3">CCAP 11/173</strain>
    </source>
</reference>
<feature type="compositionally biased region" description="Low complexity" evidence="1">
    <location>
        <begin position="751"/>
        <end position="766"/>
    </location>
</feature>
<accession>A0A835VY88</accession>
<organism evidence="3 4">
    <name type="scientific">Chlamydomonas schloesseri</name>
    <dbReference type="NCBI Taxonomy" id="2026947"/>
    <lineage>
        <taxon>Eukaryota</taxon>
        <taxon>Viridiplantae</taxon>
        <taxon>Chlorophyta</taxon>
        <taxon>core chlorophytes</taxon>
        <taxon>Chlorophyceae</taxon>
        <taxon>CS clade</taxon>
        <taxon>Chlamydomonadales</taxon>
        <taxon>Chlamydomonadaceae</taxon>
        <taxon>Chlamydomonas</taxon>
    </lineage>
</organism>
<protein>
    <submittedName>
        <fullName evidence="3">Uncharacterized protein</fullName>
    </submittedName>
</protein>
<feature type="region of interest" description="Disordered" evidence="1">
    <location>
        <begin position="303"/>
        <end position="323"/>
    </location>
</feature>
<evidence type="ECO:0000256" key="2">
    <source>
        <dbReference type="SAM" id="Phobius"/>
    </source>
</evidence>
<feature type="compositionally biased region" description="Low complexity" evidence="1">
    <location>
        <begin position="36"/>
        <end position="48"/>
    </location>
</feature>
<sequence length="1893" mass="191491">MRRRLQTTLQKGPGGGDGSEVLLQSTSNQREGQFAPQTQSGSPGHSPPQGGGAASETSGGGAGSAEGSAGGSAALLAARRQGGSGGSEYSLDAHALGLGAGMVGIGGPMSAGHAGMHSGGLPARPLHPQQQQQQQYTFGDGPQQRLQQHQTFSGGHGGAAGGGGGGGSSSNMDADFTVDRRQSVGVGMGTWARAEQVGQSPYKTEAAHGMGIDRRHGPQSADVYGRRSYVPGELGSGMAPGMGSTAGFMESGGDGMMDLDTFVSGGEQSQAHVQMQQQQQQHTQGGLLAGGSRQHGLLGAPQQGMAGFSHQGRNDSPAGGFGPSGAGMDTFRGAPHAVGTGAGWGPSPDQVRALESPYDGGRGSGQYAIPGQQQQQVLQHQGSMPMPGSYSVQHQARVSQQGFGAPSDGGAAELLEQLHTSHGHRPHMVGAMEGPQYRGSGSGSGGYPGGMSVSMALDDMHMGAAGVQRGSNLGPSGMGSAPPVRGQSTTGLTGGTDFSSQRSRVVQYQQQQQQQQPQAPQHAFTPPLHGFMSRGQQQQTQHQPEDVSNAMQDRRAALIRQQLLSGPQSQSTGRGGVASQPQPELLAQQEQLAMLNTYGDNSFLGLTPSETAQLQVLAGGGAGQGLDRRGGRMGAGHSLADIAEYSGQDAGPNSTSSIAMDMSGAAGGVSASRMMTMHGPASAPPNITSYGSGAGAGGMAGSALHGSMPPQQPHGSMAPRGQQPQPHMIAQQHSGSVMDVLQQCAIGSGGAAQQPHSQAHQHQSQSILMRSSGPGSAGVRLGGDDGPGRYGGGGGGGRMDLMHHPAVEHGGGDMGGLGEGSRILSGLLPGAGGRDDALAARVCLKLFSCMPEDLPGDMLARLRRWAMAAESDAMQVFMRPGCVHVIVSIRHSGGQEAIERHVLGNGDLDAAVAALRGAFDSCGLLRSRRVVVQAAEGPRGAFEHDGVAGGAARWVSDADMARAPSVVSIMPPAIPCGTATVAVLAGRNLLRSGTRYYARCGGRSYELRPLVQQPHTVNNKIATTASGPQVAAADPAAAVRTFEAELRAHSTAVQPHAGGGHGAGGPTTPPMDSGDASVAPDSPMAGAAPSTSSSDSYASSARSTAARSEANTAEHPLSSSTSVDHGAAGGPATPTSAPAAAAVKGGSPLRRSRGDAAQADAPALEVAKRAVAAASAPAQAGRAAAAGDSVAAASDQLECVLVHVPALPKHGLMAVESVHAEVDVMGAWAPGVACQDPSTAVEVNAWVRRSSDPRSSRWLLLELGVLLDYDSVLPSLLEATSAASPAPAAAADALPDAHTGDLASDSAVRALVPAVQAAQPPRGMAVVPVASNPLPLGRGLDHLEMSTAASAAVAGAGALSAVPYQQQQHQHHLEVAAVEPVHESLLSPREDGVLELRLLPSSPAAPDQSLQQQAARDISQVPYTVISVAPTESQGDGGAAGNRGARNSIGTDDNASISDDTLKVPDAAARHAGTSYGRLLAHPLLHPNCRRNMLANASRLLVYSVASGLPLLASGLLEWLMGMEAPVMGLSAAAIAAATSQAQQPGAGAAACHTAGGHMAALSALFGRVLARAAAATERAMAAAILSVPGTNSTSGCTEGGEGENQYPAALDSTAIVLGLAPPPSPGLLASGYEPLPLTPPISGQSFSSSSFTLESRLQSFTDGMQRSVGGRGGSGLGLGLGLLHLAVASGSSGMVLAALDWADMFGRPWSLDELAGPRRTSPLHLAAALADGGEIARLLLSLPSTAHHGGQWADAWLLLRDGLGRTPAGIAAANSDPGLTAVNHFCVYGEEKDAGEAEADQAGENSEEGATVVTTSGQRRSDATSGLKEPTHGILRNGLAVALSATTEAHLPQQQQQQQLGHVGSPQLLVGGVVLVLALALMMLSSGMWRHE</sequence>
<feature type="region of interest" description="Disordered" evidence="1">
    <location>
        <begin position="111"/>
        <end position="172"/>
    </location>
</feature>
<dbReference type="EMBL" id="JAEHOD010000080">
    <property type="protein sequence ID" value="KAG2430288.1"/>
    <property type="molecule type" value="Genomic_DNA"/>
</dbReference>
<feature type="region of interest" description="Disordered" evidence="1">
    <location>
        <begin position="1430"/>
        <end position="1458"/>
    </location>
</feature>
<evidence type="ECO:0000313" key="4">
    <source>
        <dbReference type="Proteomes" id="UP000613740"/>
    </source>
</evidence>
<evidence type="ECO:0000313" key="3">
    <source>
        <dbReference type="EMBL" id="KAG2430288.1"/>
    </source>
</evidence>
<feature type="compositionally biased region" description="Gly residues" evidence="1">
    <location>
        <begin position="154"/>
        <end position="168"/>
    </location>
</feature>
<keyword evidence="4" id="KW-1185">Reference proteome</keyword>
<feature type="region of interest" description="Disordered" evidence="1">
    <location>
        <begin position="1794"/>
        <end position="1832"/>
    </location>
</feature>
<feature type="region of interest" description="Disordered" evidence="1">
    <location>
        <begin position="427"/>
        <end position="452"/>
    </location>
</feature>